<dbReference type="SUPFAM" id="SSF69304">
    <property type="entry name" value="Tricorn protease N-terminal domain"/>
    <property type="match status" value="1"/>
</dbReference>
<reference evidence="1 3" key="1">
    <citation type="submission" date="2015-01" db="EMBL/GenBank/DDBJ databases">
        <title>Genome of Flavobacterium hibernum DSM 12611.</title>
        <authorList>
            <person name="Stropko S.J."/>
            <person name="Pipes S.E."/>
            <person name="Newman J.D."/>
        </authorList>
    </citation>
    <scope>NUCLEOTIDE SEQUENCE [LARGE SCALE GENOMIC DNA]</scope>
    <source>
        <strain evidence="1 3">DSM 12611</strain>
    </source>
</reference>
<name>A0A0D0EE02_9FLAO</name>
<dbReference type="GO" id="GO:0030246">
    <property type="term" value="F:carbohydrate binding"/>
    <property type="evidence" value="ECO:0007669"/>
    <property type="project" value="InterPro"/>
</dbReference>
<dbReference type="Gene3D" id="2.60.40.10">
    <property type="entry name" value="Immunoglobulins"/>
    <property type="match status" value="1"/>
</dbReference>
<sequence length="494" mass="54203">MNNLYFKLCFLFFIVLSSCSEEKVDQVGYGTVTGRVVIADTFEPMENVKITSSPTSGTIFTDADGKFVMSKVPIGEYSFQAQKDGYVAKFESVSVTANNTAEVIFELKKSTTNNKPPAIPVLTTPTDNAVSQNIALDLVWTATDPDNDVLTFSVTLRNDANTDVKVFTGIKDKKLSLTGLLYGVKYFWQVTANDGVNVDILSAVSSFTTSTFPATRFLGVNKVGDNNVIYSIDDAGNKYQLTGLETNNWRPRRNTQVRKIAFIRSSGGQNHIYTMNEDGSGVTKITNSVPINGFNSDFVGFSWNASGSEIIYPSFDKLYKINNNGSGLAQIYKTPTGKFISECDWSNDGTKIALKVNDVSGYNVEIYIIDTSGNVLSQVLSGYKGATSGLNFSVTGQKLLYSRDVSEYENQNYRQLDSRIFEYNLTTATATAIIGNKPAGTNDYDARYSPNEAEVIFTNTSNDGVSVKNIVKSGISVTDSRVVLFAGYFMPDWE</sequence>
<reference evidence="2 4" key="2">
    <citation type="submission" date="2016-11" db="EMBL/GenBank/DDBJ databases">
        <title>Whole genomes of Flavobacteriaceae.</title>
        <authorList>
            <person name="Stine C."/>
            <person name="Li C."/>
            <person name="Tadesse D."/>
        </authorList>
    </citation>
    <scope>NUCLEOTIDE SEQUENCE [LARGE SCALE GENOMIC DNA]</scope>
    <source>
        <strain evidence="2 4">ATCC 51468</strain>
    </source>
</reference>
<accession>A0A0D0EE02</accession>
<comment type="caution">
    <text evidence="1">The sequence shown here is derived from an EMBL/GenBank/DDBJ whole genome shotgun (WGS) entry which is preliminary data.</text>
</comment>
<dbReference type="AlphaFoldDB" id="A0A0D0EE02"/>
<gene>
    <name evidence="2" type="ORF">B0A73_14115</name>
    <name evidence="1" type="ORF">IW18_17815</name>
</gene>
<evidence type="ECO:0000313" key="3">
    <source>
        <dbReference type="Proteomes" id="UP000032061"/>
    </source>
</evidence>
<dbReference type="Gene3D" id="2.60.40.1120">
    <property type="entry name" value="Carboxypeptidase-like, regulatory domain"/>
    <property type="match status" value="1"/>
</dbReference>
<dbReference type="Pfam" id="PF13620">
    <property type="entry name" value="CarboxypepD_reg"/>
    <property type="match status" value="1"/>
</dbReference>
<protein>
    <submittedName>
        <fullName evidence="1">Fibronectin</fullName>
    </submittedName>
</protein>
<evidence type="ECO:0000313" key="4">
    <source>
        <dbReference type="Proteomes" id="UP000198302"/>
    </source>
</evidence>
<dbReference type="SUPFAM" id="SSF49452">
    <property type="entry name" value="Starch-binding domain-like"/>
    <property type="match status" value="1"/>
</dbReference>
<dbReference type="OrthoDB" id="9815657at2"/>
<dbReference type="SUPFAM" id="SSF49265">
    <property type="entry name" value="Fibronectin type III"/>
    <property type="match status" value="1"/>
</dbReference>
<dbReference type="RefSeq" id="WP_041519365.1">
    <property type="nucleotide sequence ID" value="NZ_JPRK01000015.1"/>
</dbReference>
<dbReference type="InterPro" id="IPR011042">
    <property type="entry name" value="6-blade_b-propeller_TolB-like"/>
</dbReference>
<organism evidence="1 3">
    <name type="scientific">Flavobacterium hibernum</name>
    <dbReference type="NCBI Taxonomy" id="37752"/>
    <lineage>
        <taxon>Bacteria</taxon>
        <taxon>Pseudomonadati</taxon>
        <taxon>Bacteroidota</taxon>
        <taxon>Flavobacteriia</taxon>
        <taxon>Flavobacteriales</taxon>
        <taxon>Flavobacteriaceae</taxon>
        <taxon>Flavobacterium</taxon>
    </lineage>
</organism>
<evidence type="ECO:0000313" key="1">
    <source>
        <dbReference type="EMBL" id="KIO51499.1"/>
    </source>
</evidence>
<dbReference type="EMBL" id="MUGX01000016">
    <property type="protein sequence ID" value="OXA86499.1"/>
    <property type="molecule type" value="Genomic_DNA"/>
</dbReference>
<dbReference type="InterPro" id="IPR036116">
    <property type="entry name" value="FN3_sf"/>
</dbReference>
<proteinExistence type="predicted"/>
<dbReference type="Gene3D" id="2.120.10.30">
    <property type="entry name" value="TolB, C-terminal domain"/>
    <property type="match status" value="2"/>
</dbReference>
<dbReference type="STRING" id="37752.IW18_17815"/>
<dbReference type="EMBL" id="JPRK01000015">
    <property type="protein sequence ID" value="KIO51499.1"/>
    <property type="molecule type" value="Genomic_DNA"/>
</dbReference>
<dbReference type="Proteomes" id="UP000198302">
    <property type="component" value="Unassembled WGS sequence"/>
</dbReference>
<keyword evidence="4" id="KW-1185">Reference proteome</keyword>
<evidence type="ECO:0000313" key="2">
    <source>
        <dbReference type="EMBL" id="OXA86499.1"/>
    </source>
</evidence>
<dbReference type="PROSITE" id="PS51257">
    <property type="entry name" value="PROKAR_LIPOPROTEIN"/>
    <property type="match status" value="1"/>
</dbReference>
<dbReference type="InterPro" id="IPR013784">
    <property type="entry name" value="Carb-bd-like_fold"/>
</dbReference>
<dbReference type="Proteomes" id="UP000032061">
    <property type="component" value="Unassembled WGS sequence"/>
</dbReference>
<dbReference type="InterPro" id="IPR013783">
    <property type="entry name" value="Ig-like_fold"/>
</dbReference>